<accession>A0A212KM38</accession>
<evidence type="ECO:0000313" key="1">
    <source>
        <dbReference type="EMBL" id="SBW12710.1"/>
    </source>
</evidence>
<protein>
    <submittedName>
        <fullName evidence="1">Uncharacterized protein</fullName>
    </submittedName>
</protein>
<proteinExistence type="predicted"/>
<dbReference type="AlphaFoldDB" id="A0A212KM38"/>
<sequence>MIDMDQNAKIRGDVSAYIELARSDLLEAHDAPTMQNARYRLADALDNLDKASTLLNGSVIQAAE</sequence>
<gene>
    <name evidence="1" type="ORF">KL86APRO_30201</name>
</gene>
<reference evidence="1" key="1">
    <citation type="submission" date="2016-04" db="EMBL/GenBank/DDBJ databases">
        <authorList>
            <person name="Evans L.H."/>
            <person name="Alamgir A."/>
            <person name="Owens N."/>
            <person name="Weber N.D."/>
            <person name="Virtaneva K."/>
            <person name="Barbian K."/>
            <person name="Babar A."/>
            <person name="Rosenke K."/>
        </authorList>
    </citation>
    <scope>NUCLEOTIDE SEQUENCE</scope>
    <source>
        <strain evidence="1">86</strain>
    </source>
</reference>
<name>A0A212KM38_9PROT</name>
<organism evidence="1">
    <name type="scientific">uncultured Alphaproteobacteria bacterium</name>
    <dbReference type="NCBI Taxonomy" id="91750"/>
    <lineage>
        <taxon>Bacteria</taxon>
        <taxon>Pseudomonadati</taxon>
        <taxon>Pseudomonadota</taxon>
        <taxon>Alphaproteobacteria</taxon>
        <taxon>environmental samples</taxon>
    </lineage>
</organism>
<dbReference type="EMBL" id="FLUO01000003">
    <property type="protein sequence ID" value="SBW12710.1"/>
    <property type="molecule type" value="Genomic_DNA"/>
</dbReference>